<evidence type="ECO:0000313" key="9">
    <source>
        <dbReference type="Proteomes" id="UP000257706"/>
    </source>
</evidence>
<proteinExistence type="predicted"/>
<dbReference type="RefSeq" id="WP_062761264.1">
    <property type="nucleotide sequence ID" value="NZ_CP121027.1"/>
</dbReference>
<dbReference type="CDD" id="cd01561">
    <property type="entry name" value="CBS_like"/>
    <property type="match status" value="1"/>
</dbReference>
<dbReference type="InterPro" id="IPR001926">
    <property type="entry name" value="TrpB-like_PALP"/>
</dbReference>
<dbReference type="OrthoDB" id="9805733at2"/>
<dbReference type="SUPFAM" id="SSF53686">
    <property type="entry name" value="Tryptophan synthase beta subunit-like PLP-dependent enzymes"/>
    <property type="match status" value="1"/>
</dbReference>
<dbReference type="EMBL" id="LPZR01000006">
    <property type="protein sequence ID" value="KYO57722.1"/>
    <property type="molecule type" value="Genomic_DNA"/>
</dbReference>
<comment type="cofactor">
    <cofactor evidence="1">
        <name>pyridoxal 5'-phosphate</name>
        <dbReference type="ChEBI" id="CHEBI:597326"/>
    </cofactor>
</comment>
<comment type="subunit">
    <text evidence="2">Homodimer.</text>
</comment>
<evidence type="ECO:0000313" key="7">
    <source>
        <dbReference type="EMBL" id="KYO57722.1"/>
    </source>
</evidence>
<protein>
    <submittedName>
        <fullName evidence="7">2,3-diaminopropionate biosynthesis protein SbnA</fullName>
    </submittedName>
</protein>
<evidence type="ECO:0000313" key="8">
    <source>
        <dbReference type="Proteomes" id="UP000075787"/>
    </source>
</evidence>
<reference evidence="6 9" key="2">
    <citation type="journal article" date="2018" name="Nat. Biotechnol.">
        <title>A standardized bacterial taxonomy based on genome phylogeny substantially revises the tree of life.</title>
        <authorList>
            <person name="Parks D.H."/>
            <person name="Chuvochina M."/>
            <person name="Waite D.W."/>
            <person name="Rinke C."/>
            <person name="Skarshewski A."/>
            <person name="Chaumeil P.A."/>
            <person name="Hugenholtz P."/>
        </authorList>
    </citation>
    <scope>NUCLEOTIDE SEQUENCE [LARGE SCALE GENOMIC DNA]</scope>
    <source>
        <strain evidence="6">UBA8739</strain>
    </source>
</reference>
<evidence type="ECO:0000256" key="1">
    <source>
        <dbReference type="ARBA" id="ARBA00001933"/>
    </source>
</evidence>
<dbReference type="InterPro" id="IPR050214">
    <property type="entry name" value="Cys_Synth/Cystath_Beta-Synth"/>
</dbReference>
<gene>
    <name evidence="7" type="ORF">AUP44_19045</name>
    <name evidence="6" type="ORF">DCK97_18855</name>
</gene>
<dbReference type="PANTHER" id="PTHR10314">
    <property type="entry name" value="CYSTATHIONINE BETA-SYNTHASE"/>
    <property type="match status" value="1"/>
</dbReference>
<evidence type="ECO:0000259" key="5">
    <source>
        <dbReference type="Pfam" id="PF00291"/>
    </source>
</evidence>
<dbReference type="Proteomes" id="UP000257706">
    <property type="component" value="Unassembled WGS sequence"/>
</dbReference>
<comment type="caution">
    <text evidence="7">The sequence shown here is derived from an EMBL/GenBank/DDBJ whole genome shotgun (WGS) entry which is preliminary data.</text>
</comment>
<keyword evidence="4" id="KW-0663">Pyridoxal phosphate</keyword>
<dbReference type="Gene3D" id="3.40.50.1100">
    <property type="match status" value="2"/>
</dbReference>
<accession>A0A162M0H9</accession>
<dbReference type="NCBIfam" id="TIGR03945">
    <property type="entry name" value="PLP_SbnA_fam"/>
    <property type="match status" value="1"/>
</dbReference>
<reference evidence="7 8" key="1">
    <citation type="submission" date="2015-12" db="EMBL/GenBank/DDBJ databases">
        <title>Genome sequence of Tistrella mobilis MCCC 1A02139.</title>
        <authorList>
            <person name="Lu L."/>
            <person name="Lai Q."/>
            <person name="Shao Z."/>
            <person name="Qian P."/>
        </authorList>
    </citation>
    <scope>NUCLEOTIDE SEQUENCE [LARGE SCALE GENOMIC DNA]</scope>
    <source>
        <strain evidence="7 8">MCCC 1A02139</strain>
    </source>
</reference>
<keyword evidence="3" id="KW-0808">Transferase</keyword>
<dbReference type="AlphaFoldDB" id="A0A162M0H9"/>
<evidence type="ECO:0000313" key="6">
    <source>
        <dbReference type="EMBL" id="HAE49480.1"/>
    </source>
</evidence>
<sequence length="327" mass="34783">MHIEDLAALIQDDVFVPVRIDAAGGVDILLKIEGLNPAGSIKFKTALAMIADMERSGRLKPGATVVESSSGNLGLALSIVCRALGYGFVCVSDPNISPATRDMIEATGGRMEPVTETDENGGYLGTRLRRIAALLDRHSGWVWTNQYGNPAAKWAHHRWTGPAVRRRVDRPDFLFVGVGTAGTAMGCAEYFRINAPDTRVIGVDSVGSVTFGQTPGRRYLPGLGASQQPPLFEATMLDEQVIVPETETVTACWRFRRRHGFLIGASTGTVLAGIARHAAAGAIPPGATVVALSPDLGDRYAATLYDAAWIGSRYADLPPDIAEALAA</sequence>
<dbReference type="InterPro" id="IPR023927">
    <property type="entry name" value="SbnA"/>
</dbReference>
<dbReference type="GO" id="GO:0016740">
    <property type="term" value="F:transferase activity"/>
    <property type="evidence" value="ECO:0007669"/>
    <property type="project" value="UniProtKB-KW"/>
</dbReference>
<dbReference type="GeneID" id="97241287"/>
<dbReference type="Pfam" id="PF00291">
    <property type="entry name" value="PALP"/>
    <property type="match status" value="1"/>
</dbReference>
<evidence type="ECO:0000256" key="2">
    <source>
        <dbReference type="ARBA" id="ARBA00011738"/>
    </source>
</evidence>
<dbReference type="Proteomes" id="UP000075787">
    <property type="component" value="Unassembled WGS sequence"/>
</dbReference>
<dbReference type="InterPro" id="IPR036052">
    <property type="entry name" value="TrpB-like_PALP_sf"/>
</dbReference>
<organism evidence="7 8">
    <name type="scientific">Tistrella mobilis</name>
    <dbReference type="NCBI Taxonomy" id="171437"/>
    <lineage>
        <taxon>Bacteria</taxon>
        <taxon>Pseudomonadati</taxon>
        <taxon>Pseudomonadota</taxon>
        <taxon>Alphaproteobacteria</taxon>
        <taxon>Geminicoccales</taxon>
        <taxon>Geminicoccaceae</taxon>
        <taxon>Tistrella</taxon>
    </lineage>
</organism>
<dbReference type="EMBL" id="DMAI01000308">
    <property type="protein sequence ID" value="HAE49480.1"/>
    <property type="molecule type" value="Genomic_DNA"/>
</dbReference>
<name>A0A162M0H9_9PROT</name>
<feature type="domain" description="Tryptophan synthase beta chain-like PALP" evidence="5">
    <location>
        <begin position="22"/>
        <end position="295"/>
    </location>
</feature>
<evidence type="ECO:0000256" key="4">
    <source>
        <dbReference type="ARBA" id="ARBA00022898"/>
    </source>
</evidence>
<dbReference type="GO" id="GO:1901605">
    <property type="term" value="P:alpha-amino acid metabolic process"/>
    <property type="evidence" value="ECO:0007669"/>
    <property type="project" value="UniProtKB-ARBA"/>
</dbReference>
<evidence type="ECO:0000256" key="3">
    <source>
        <dbReference type="ARBA" id="ARBA00022679"/>
    </source>
</evidence>